<gene>
    <name evidence="2" type="ORF">Dsin_027732</name>
</gene>
<name>A0AAE0DTV3_9ROSI</name>
<feature type="transmembrane region" description="Helical" evidence="1">
    <location>
        <begin position="12"/>
        <end position="34"/>
    </location>
</feature>
<dbReference type="Proteomes" id="UP001281410">
    <property type="component" value="Unassembled WGS sequence"/>
</dbReference>
<keyword evidence="1" id="KW-0812">Transmembrane</keyword>
<keyword evidence="1" id="KW-1133">Transmembrane helix</keyword>
<dbReference type="EMBL" id="JANJYJ010000009">
    <property type="protein sequence ID" value="KAK3188171.1"/>
    <property type="molecule type" value="Genomic_DNA"/>
</dbReference>
<keyword evidence="1" id="KW-0472">Membrane</keyword>
<keyword evidence="3" id="KW-1185">Reference proteome</keyword>
<dbReference type="AlphaFoldDB" id="A0AAE0DTV3"/>
<sequence>MLLTVNMIAKSFNLLLPLIKLYPFLINSSYLYAYCFNRQIDGVCQALYHAHALLYTYSNPLSAYDDKSFNVTPGQSSLLFLYHDGWIRDRFGLRELFLCYDDKNRVYIYILLTFERQFIHNHSLEQYGGI</sequence>
<organism evidence="2 3">
    <name type="scientific">Dipteronia sinensis</name>
    <dbReference type="NCBI Taxonomy" id="43782"/>
    <lineage>
        <taxon>Eukaryota</taxon>
        <taxon>Viridiplantae</taxon>
        <taxon>Streptophyta</taxon>
        <taxon>Embryophyta</taxon>
        <taxon>Tracheophyta</taxon>
        <taxon>Spermatophyta</taxon>
        <taxon>Magnoliopsida</taxon>
        <taxon>eudicotyledons</taxon>
        <taxon>Gunneridae</taxon>
        <taxon>Pentapetalae</taxon>
        <taxon>rosids</taxon>
        <taxon>malvids</taxon>
        <taxon>Sapindales</taxon>
        <taxon>Sapindaceae</taxon>
        <taxon>Hippocastanoideae</taxon>
        <taxon>Acereae</taxon>
        <taxon>Dipteronia</taxon>
    </lineage>
</organism>
<accession>A0AAE0DTV3</accession>
<evidence type="ECO:0000313" key="2">
    <source>
        <dbReference type="EMBL" id="KAK3188171.1"/>
    </source>
</evidence>
<evidence type="ECO:0000313" key="3">
    <source>
        <dbReference type="Proteomes" id="UP001281410"/>
    </source>
</evidence>
<evidence type="ECO:0000256" key="1">
    <source>
        <dbReference type="SAM" id="Phobius"/>
    </source>
</evidence>
<proteinExistence type="predicted"/>
<comment type="caution">
    <text evidence="2">The sequence shown here is derived from an EMBL/GenBank/DDBJ whole genome shotgun (WGS) entry which is preliminary data.</text>
</comment>
<reference evidence="2" key="1">
    <citation type="journal article" date="2023" name="Plant J.">
        <title>Genome sequences and population genomics provide insights into the demographic history, inbreeding, and mutation load of two 'living fossil' tree species of Dipteronia.</title>
        <authorList>
            <person name="Feng Y."/>
            <person name="Comes H.P."/>
            <person name="Chen J."/>
            <person name="Zhu S."/>
            <person name="Lu R."/>
            <person name="Zhang X."/>
            <person name="Li P."/>
            <person name="Qiu J."/>
            <person name="Olsen K.M."/>
            <person name="Qiu Y."/>
        </authorList>
    </citation>
    <scope>NUCLEOTIDE SEQUENCE</scope>
    <source>
        <strain evidence="2">NBL</strain>
    </source>
</reference>
<protein>
    <submittedName>
        <fullName evidence="2">Uncharacterized protein</fullName>
    </submittedName>
</protein>